<reference evidence="6 7" key="1">
    <citation type="submission" date="2017-06" db="EMBL/GenBank/DDBJ databases">
        <authorList>
            <person name="Kim H.J."/>
            <person name="Triplett B.A."/>
        </authorList>
    </citation>
    <scope>NUCLEOTIDE SEQUENCE [LARGE SCALE GENOMIC DNA]</scope>
    <source>
        <strain evidence="6">FRACA_ARgP5</strain>
    </source>
</reference>
<organism evidence="6 7">
    <name type="scientific">Frankia canadensis</name>
    <dbReference type="NCBI Taxonomy" id="1836972"/>
    <lineage>
        <taxon>Bacteria</taxon>
        <taxon>Bacillati</taxon>
        <taxon>Actinomycetota</taxon>
        <taxon>Actinomycetes</taxon>
        <taxon>Frankiales</taxon>
        <taxon>Frankiaceae</taxon>
        <taxon>Frankia</taxon>
    </lineage>
</organism>
<dbReference type="PROSITE" id="PS50977">
    <property type="entry name" value="HTH_TETR_2"/>
    <property type="match status" value="1"/>
</dbReference>
<dbReference type="InterPro" id="IPR050109">
    <property type="entry name" value="HTH-type_TetR-like_transc_reg"/>
</dbReference>
<dbReference type="Pfam" id="PF00440">
    <property type="entry name" value="TetR_N"/>
    <property type="match status" value="1"/>
</dbReference>
<protein>
    <recommendedName>
        <fullName evidence="5">HTH tetR-type domain-containing protein</fullName>
    </recommendedName>
</protein>
<dbReference type="PANTHER" id="PTHR30055:SF234">
    <property type="entry name" value="HTH-TYPE TRANSCRIPTIONAL REGULATOR BETI"/>
    <property type="match status" value="1"/>
</dbReference>
<dbReference type="AlphaFoldDB" id="A0A2I2KLJ3"/>
<evidence type="ECO:0000256" key="4">
    <source>
        <dbReference type="PROSITE-ProRule" id="PRU00335"/>
    </source>
</evidence>
<dbReference type="SUPFAM" id="SSF48498">
    <property type="entry name" value="Tetracyclin repressor-like, C-terminal domain"/>
    <property type="match status" value="1"/>
</dbReference>
<dbReference type="InterPro" id="IPR001647">
    <property type="entry name" value="HTH_TetR"/>
</dbReference>
<sequence>MPDGPPGAGGRGVAMAGRPVRADPLSVGAIVAVALRLAARDGLEAVRMRDVAAELDVAAGALYWHVSSQRALQVAVVEAVLGAVPSPSELRGTPRERITRHIRLLQRALVDNPGITGAVIANAPDTPLGAKLRDGVRAALREAGLSHPAAHRAFLALEWLWLGSRTGTGPHAYDQETFDAALTALLDGILGTAPGAPDEGAYR</sequence>
<evidence type="ECO:0000259" key="5">
    <source>
        <dbReference type="PROSITE" id="PS50977"/>
    </source>
</evidence>
<dbReference type="SUPFAM" id="SSF46689">
    <property type="entry name" value="Homeodomain-like"/>
    <property type="match status" value="1"/>
</dbReference>
<accession>A0A2I2KLJ3</accession>
<dbReference type="Gene3D" id="1.10.357.10">
    <property type="entry name" value="Tetracycline Repressor, domain 2"/>
    <property type="match status" value="1"/>
</dbReference>
<evidence type="ECO:0000313" key="7">
    <source>
        <dbReference type="Proteomes" id="UP000234331"/>
    </source>
</evidence>
<proteinExistence type="predicted"/>
<keyword evidence="7" id="KW-1185">Reference proteome</keyword>
<dbReference type="EMBL" id="FZMO01000051">
    <property type="protein sequence ID" value="SNQ46541.1"/>
    <property type="molecule type" value="Genomic_DNA"/>
</dbReference>
<name>A0A2I2KLJ3_9ACTN</name>
<evidence type="ECO:0000256" key="3">
    <source>
        <dbReference type="ARBA" id="ARBA00023163"/>
    </source>
</evidence>
<dbReference type="Proteomes" id="UP000234331">
    <property type="component" value="Unassembled WGS sequence"/>
</dbReference>
<dbReference type="GO" id="GO:0003700">
    <property type="term" value="F:DNA-binding transcription factor activity"/>
    <property type="evidence" value="ECO:0007669"/>
    <property type="project" value="TreeGrafter"/>
</dbReference>
<feature type="DNA-binding region" description="H-T-H motif" evidence="4">
    <location>
        <begin position="47"/>
        <end position="66"/>
    </location>
</feature>
<dbReference type="PANTHER" id="PTHR30055">
    <property type="entry name" value="HTH-TYPE TRANSCRIPTIONAL REGULATOR RUTR"/>
    <property type="match status" value="1"/>
</dbReference>
<dbReference type="InterPro" id="IPR009057">
    <property type="entry name" value="Homeodomain-like_sf"/>
</dbReference>
<dbReference type="GO" id="GO:0000976">
    <property type="term" value="F:transcription cis-regulatory region binding"/>
    <property type="evidence" value="ECO:0007669"/>
    <property type="project" value="TreeGrafter"/>
</dbReference>
<keyword evidence="1" id="KW-0805">Transcription regulation</keyword>
<gene>
    <name evidence="6" type="ORF">FRACA_1440005</name>
</gene>
<dbReference type="InterPro" id="IPR036271">
    <property type="entry name" value="Tet_transcr_reg_TetR-rel_C_sf"/>
</dbReference>
<evidence type="ECO:0000256" key="2">
    <source>
        <dbReference type="ARBA" id="ARBA00023125"/>
    </source>
</evidence>
<evidence type="ECO:0000256" key="1">
    <source>
        <dbReference type="ARBA" id="ARBA00023015"/>
    </source>
</evidence>
<keyword evidence="2 4" id="KW-0238">DNA-binding</keyword>
<evidence type="ECO:0000313" key="6">
    <source>
        <dbReference type="EMBL" id="SNQ46541.1"/>
    </source>
</evidence>
<keyword evidence="3" id="KW-0804">Transcription</keyword>
<feature type="domain" description="HTH tetR-type" evidence="5">
    <location>
        <begin position="24"/>
        <end position="84"/>
    </location>
</feature>